<accession>A0A1H9RH98</accession>
<dbReference type="Proteomes" id="UP000186599">
    <property type="component" value="Unassembled WGS sequence"/>
</dbReference>
<dbReference type="InterPro" id="IPR011852">
    <property type="entry name" value="TRAP_TAXI"/>
</dbReference>
<dbReference type="NCBIfam" id="TIGR02122">
    <property type="entry name" value="TRAP_TAXI"/>
    <property type="match status" value="1"/>
</dbReference>
<feature type="transmembrane region" description="Helical" evidence="1">
    <location>
        <begin position="7"/>
        <end position="29"/>
    </location>
</feature>
<organism evidence="2 5">
    <name type="scientific">Halopseudomonas bauzanensis</name>
    <dbReference type="NCBI Taxonomy" id="653930"/>
    <lineage>
        <taxon>Bacteria</taxon>
        <taxon>Pseudomonadati</taxon>
        <taxon>Pseudomonadota</taxon>
        <taxon>Gammaproteobacteria</taxon>
        <taxon>Pseudomonadales</taxon>
        <taxon>Pseudomonadaceae</taxon>
        <taxon>Halopseudomonas</taxon>
    </lineage>
</organism>
<keyword evidence="2" id="KW-0675">Receptor</keyword>
<dbReference type="Gene3D" id="3.40.190.10">
    <property type="entry name" value="Periplasmic binding protein-like II"/>
    <property type="match status" value="2"/>
</dbReference>
<evidence type="ECO:0000313" key="4">
    <source>
        <dbReference type="Proteomes" id="UP000186599"/>
    </source>
</evidence>
<dbReference type="AlphaFoldDB" id="A0A1H9RH98"/>
<reference evidence="4 5" key="1">
    <citation type="submission" date="2016-10" db="EMBL/GenBank/DDBJ databases">
        <authorList>
            <person name="de Groot N.N."/>
        </authorList>
    </citation>
    <scope>NUCLEOTIDE SEQUENCE [LARGE SCALE GENOMIC DNA]</scope>
    <source>
        <strain evidence="3 4">CGMCC 1.9095</strain>
        <strain evidence="2 5">DSM 22558</strain>
    </source>
</reference>
<dbReference type="Pfam" id="PF16868">
    <property type="entry name" value="NMT1_3"/>
    <property type="match status" value="1"/>
</dbReference>
<proteinExistence type="predicted"/>
<sequence>MHAVKQIALFIRTNLWIVPLALLLAWGLFRFLDPAPPRTLVMTTGGESGGYHGFALALQERLAEDGLTLELRPSSGSVENLQRLSDGTGEVQLGLIQSGTTSLIEPAQRARLEGLAAIYHEPLWLFQRRGADITRLADLHGRRVSVGTMGSGTWAVVHSLFSQLGDQVGEADVLAGNWQRLSARDSLEGLRSGELDAAFFVLPVNNATVRQLLADPDLELVSLEQTEALAARLPFLDTLSIPEGLLDLERNVPAQPTRLLSPVATLVVNDAFHPALASLVLKATTDVLRQGSLLDPPGAFPAAMPMELELTGEAEYYHKNGVPMLQRYLPFWVASIFDRYVVLLIPFIVIMLPLIKSMGPLYSWRMRARVYRWYADLRRVDKLIHNGGIHQVLEREIASLVKLEDELTRVDVPLSYAHELYSLHLHVGYMITRLRQMEEEQGAARGERAAGV</sequence>
<keyword evidence="1" id="KW-1133">Transmembrane helix</keyword>
<dbReference type="RefSeq" id="WP_074778583.1">
    <property type="nucleotide sequence ID" value="NZ_FOGN01000001.1"/>
</dbReference>
<dbReference type="EMBL" id="FOUA01000001">
    <property type="protein sequence ID" value="SFL58093.1"/>
    <property type="molecule type" value="Genomic_DNA"/>
</dbReference>
<evidence type="ECO:0000313" key="2">
    <source>
        <dbReference type="EMBL" id="SER72082.1"/>
    </source>
</evidence>
<keyword evidence="1" id="KW-0812">Transmembrane</keyword>
<evidence type="ECO:0000256" key="1">
    <source>
        <dbReference type="SAM" id="Phobius"/>
    </source>
</evidence>
<dbReference type="STRING" id="653930.SAMN05216589_1400"/>
<dbReference type="SUPFAM" id="SSF53850">
    <property type="entry name" value="Periplasmic binding protein-like II"/>
    <property type="match status" value="1"/>
</dbReference>
<dbReference type="EMBL" id="FOGN01000001">
    <property type="protein sequence ID" value="SER72082.1"/>
    <property type="molecule type" value="Genomic_DNA"/>
</dbReference>
<keyword evidence="4" id="KW-1185">Reference proteome</keyword>
<protein>
    <submittedName>
        <fullName evidence="2">TRAP transporter solute receptor, TAXI family</fullName>
    </submittedName>
</protein>
<keyword evidence="1" id="KW-0472">Membrane</keyword>
<evidence type="ECO:0000313" key="3">
    <source>
        <dbReference type="EMBL" id="SFL58093.1"/>
    </source>
</evidence>
<feature type="transmembrane region" description="Helical" evidence="1">
    <location>
        <begin position="329"/>
        <end position="355"/>
    </location>
</feature>
<dbReference type="Proteomes" id="UP000186904">
    <property type="component" value="Unassembled WGS sequence"/>
</dbReference>
<gene>
    <name evidence="3" type="ORF">SAMN04487855_0227</name>
    <name evidence="2" type="ORF">SAMN05216589_1400</name>
</gene>
<dbReference type="PANTHER" id="PTHR42941:SF1">
    <property type="entry name" value="SLL1037 PROTEIN"/>
    <property type="match status" value="1"/>
</dbReference>
<dbReference type="PANTHER" id="PTHR42941">
    <property type="entry name" value="SLL1037 PROTEIN"/>
    <property type="match status" value="1"/>
</dbReference>
<name>A0A1H9RH98_9GAMM</name>
<dbReference type="OrthoDB" id="237270at2"/>
<evidence type="ECO:0000313" key="5">
    <source>
        <dbReference type="Proteomes" id="UP000186904"/>
    </source>
</evidence>